<dbReference type="Pfam" id="PF22614">
    <property type="entry name" value="Slo-like_RCK"/>
    <property type="match status" value="1"/>
</dbReference>
<keyword evidence="6" id="KW-0406">Ion transport</keyword>
<dbReference type="EMBL" id="CAJHUC010001143">
    <property type="protein sequence ID" value="CAD7699968.1"/>
    <property type="molecule type" value="Genomic_DNA"/>
</dbReference>
<evidence type="ECO:0000256" key="2">
    <source>
        <dbReference type="ARBA" id="ARBA00008577"/>
    </source>
</evidence>
<proteinExistence type="inferred from homology"/>
<comment type="subcellular location">
    <subcellularLocation>
        <location evidence="1">Endomembrane system</location>
        <topology evidence="1">Multi-pass membrane protein</topology>
    </subcellularLocation>
</comment>
<feature type="transmembrane region" description="Helical" evidence="9">
    <location>
        <begin position="117"/>
        <end position="139"/>
    </location>
</feature>
<evidence type="ECO:0000259" key="11">
    <source>
        <dbReference type="Pfam" id="PF06241"/>
    </source>
</evidence>
<evidence type="ECO:0000256" key="6">
    <source>
        <dbReference type="ARBA" id="ARBA00023065"/>
    </source>
</evidence>
<dbReference type="Pfam" id="PF06241">
    <property type="entry name" value="Castor_Poll_mid"/>
    <property type="match status" value="1"/>
</dbReference>
<accession>A0A8S1IY02</accession>
<evidence type="ECO:0000259" key="12">
    <source>
        <dbReference type="Pfam" id="PF22614"/>
    </source>
</evidence>
<feature type="region of interest" description="Disordered" evidence="8">
    <location>
        <begin position="75"/>
        <end position="104"/>
    </location>
</feature>
<dbReference type="Proteomes" id="UP000708148">
    <property type="component" value="Unassembled WGS sequence"/>
</dbReference>
<comment type="caution">
    <text evidence="13">The sequence shown here is derived from an EMBL/GenBank/DDBJ whole genome shotgun (WGS) entry which is preliminary data.</text>
</comment>
<gene>
    <name evidence="13" type="ORF">OSTQU699_LOCUS5327</name>
</gene>
<comment type="similarity">
    <text evidence="2">Belongs to the castor/pollux (TC 1.A.1.23) family.</text>
</comment>
<feature type="compositionally biased region" description="Polar residues" evidence="8">
    <location>
        <begin position="95"/>
        <end position="104"/>
    </location>
</feature>
<evidence type="ECO:0000313" key="14">
    <source>
        <dbReference type="Proteomes" id="UP000708148"/>
    </source>
</evidence>
<organism evidence="13 14">
    <name type="scientific">Ostreobium quekettii</name>
    <dbReference type="NCBI Taxonomy" id="121088"/>
    <lineage>
        <taxon>Eukaryota</taxon>
        <taxon>Viridiplantae</taxon>
        <taxon>Chlorophyta</taxon>
        <taxon>core chlorophytes</taxon>
        <taxon>Ulvophyceae</taxon>
        <taxon>TCBD clade</taxon>
        <taxon>Bryopsidales</taxon>
        <taxon>Ostreobineae</taxon>
        <taxon>Ostreobiaceae</taxon>
        <taxon>Ostreobium</taxon>
    </lineage>
</organism>
<evidence type="ECO:0000256" key="4">
    <source>
        <dbReference type="ARBA" id="ARBA00022692"/>
    </source>
</evidence>
<dbReference type="PANTHER" id="PTHR31563:SF10">
    <property type="entry name" value="ION CHANNEL POLLUX-RELATED"/>
    <property type="match status" value="1"/>
</dbReference>
<keyword evidence="5 9" id="KW-1133">Transmembrane helix</keyword>
<evidence type="ECO:0000256" key="9">
    <source>
        <dbReference type="SAM" id="Phobius"/>
    </source>
</evidence>
<keyword evidence="14" id="KW-1185">Reference proteome</keyword>
<dbReference type="PANTHER" id="PTHR31563">
    <property type="entry name" value="ION CHANNEL POLLUX-RELATED"/>
    <property type="match status" value="1"/>
</dbReference>
<feature type="chain" id="PRO_5035841980" description="Ion channel CASTOR" evidence="10">
    <location>
        <begin position="20"/>
        <end position="838"/>
    </location>
</feature>
<feature type="transmembrane region" description="Helical" evidence="9">
    <location>
        <begin position="187"/>
        <end position="214"/>
    </location>
</feature>
<feature type="signal peptide" evidence="10">
    <location>
        <begin position="1"/>
        <end position="19"/>
    </location>
</feature>
<evidence type="ECO:0000256" key="8">
    <source>
        <dbReference type="SAM" id="MobiDB-lite"/>
    </source>
</evidence>
<dbReference type="AlphaFoldDB" id="A0A8S1IY02"/>
<dbReference type="InterPro" id="IPR010420">
    <property type="entry name" value="CASTOR/POLLUX/SYM8_dom"/>
</dbReference>
<keyword evidence="4 9" id="KW-0812">Transmembrane</keyword>
<evidence type="ECO:0000256" key="7">
    <source>
        <dbReference type="ARBA" id="ARBA00023136"/>
    </source>
</evidence>
<protein>
    <recommendedName>
        <fullName evidence="15">Ion channel CASTOR</fullName>
    </recommendedName>
</protein>
<keyword evidence="10" id="KW-0732">Signal</keyword>
<dbReference type="GO" id="GO:0012505">
    <property type="term" value="C:endomembrane system"/>
    <property type="evidence" value="ECO:0007669"/>
    <property type="project" value="UniProtKB-SubCell"/>
</dbReference>
<keyword evidence="3" id="KW-0813">Transport</keyword>
<dbReference type="InterPro" id="IPR003148">
    <property type="entry name" value="RCK_N"/>
</dbReference>
<feature type="transmembrane region" description="Helical" evidence="9">
    <location>
        <begin position="234"/>
        <end position="262"/>
    </location>
</feature>
<evidence type="ECO:0000256" key="5">
    <source>
        <dbReference type="ARBA" id="ARBA00022989"/>
    </source>
</evidence>
<dbReference type="Gene3D" id="3.40.50.720">
    <property type="entry name" value="NAD(P)-binding Rossmann-like Domain"/>
    <property type="match status" value="1"/>
</dbReference>
<feature type="domain" description="RCK N-terminal" evidence="12">
    <location>
        <begin position="297"/>
        <end position="389"/>
    </location>
</feature>
<keyword evidence="7 9" id="KW-0472">Membrane</keyword>
<sequence>MAIASAFLLALVFLSFTLREMIRLNNRVQNMQDELYVTLQQIGQQRQLPQEVLIGIREVLESGNSADFLKTLRDENRAEQRDKPSTESLDDLGITNESCGSQDADSLECDGEPAWKIWKWLAGCTLFLFLTLGGIFWHYPDHVLGLIPQPLRKSSLCFSGSHPPSKVLAYRVDCWLSTQKYSKALSLLFLTLVLAVLGGLAIFVVSGANLYNALWDAVAGLGYDWTFASNSEGILTRIVATIISVGGLLVTAVMLSIVSEAIGDKFEEMRRGLCEVLETDHTLILGWSDKLLPVVSELCLANESIGGAPIVIMAERDKEEMEAEISQHGLNARGSRVICRSGNPLLKNDLIKVSCHLARSIIVLANQQSPDQSDARVLRIVLSLAAFRDDPRAKGGLKGHIVVEMCDIDNEPLLKMIGKDKVETVVAHDIIGRMMILCGLQPGLASVWQSLMGFEGCEFYMREWQELHGKCFGEALYRFAAAVPIGIKKPSGSVLLKPNDETIIMPGDQLLVLAEDENTYDIGKEVQFKPTAVPATPPLSKPEKILFCGWRRDMDDMIVVLDSLVPPDSQLWLYNEVKITERKEMLFMGGLDLEAGALKNLTLHYMDPSLEGDLVSRKKLSSLDPGSFSSILILADESANGANIADADSRNLTTLLLLRDIMMKTNGCKPAPKHSRWPSLEMIQTVSRQAGTVIISEILDSRTKNLIQELSISEFVMSNELVSMVLAMVAESAAVNKILKELCGGDGNELYVYSIEKYMHKGEKLSFFELMARARGCDEILIGLKYRDARGLVLNPPEKSKKAVSPKSVESAVVIGMLRQGTNTSQPSHQARMDFDQV</sequence>
<evidence type="ECO:0000313" key="13">
    <source>
        <dbReference type="EMBL" id="CAD7699968.1"/>
    </source>
</evidence>
<name>A0A8S1IY02_9CHLO</name>
<dbReference type="InterPro" id="IPR044849">
    <property type="entry name" value="CASTOR/POLLUX/SYM8-like"/>
</dbReference>
<feature type="compositionally biased region" description="Basic and acidic residues" evidence="8">
    <location>
        <begin position="75"/>
        <end position="85"/>
    </location>
</feature>
<evidence type="ECO:0000256" key="10">
    <source>
        <dbReference type="SAM" id="SignalP"/>
    </source>
</evidence>
<dbReference type="OrthoDB" id="410995at2759"/>
<feature type="domain" description="CASTOR/POLLUX/SYM8 ion channel conserved" evidence="11">
    <location>
        <begin position="428"/>
        <end position="525"/>
    </location>
</feature>
<evidence type="ECO:0008006" key="15">
    <source>
        <dbReference type="Google" id="ProtNLM"/>
    </source>
</evidence>
<evidence type="ECO:0000256" key="3">
    <source>
        <dbReference type="ARBA" id="ARBA00022448"/>
    </source>
</evidence>
<reference evidence="13" key="1">
    <citation type="submission" date="2020-12" db="EMBL/GenBank/DDBJ databases">
        <authorList>
            <person name="Iha C."/>
        </authorList>
    </citation>
    <scope>NUCLEOTIDE SEQUENCE</scope>
</reference>
<evidence type="ECO:0000256" key="1">
    <source>
        <dbReference type="ARBA" id="ARBA00004127"/>
    </source>
</evidence>
<dbReference type="GO" id="GO:0006813">
    <property type="term" value="P:potassium ion transport"/>
    <property type="evidence" value="ECO:0007669"/>
    <property type="project" value="InterPro"/>
</dbReference>